<feature type="domain" description="RNase H type-1" evidence="2">
    <location>
        <begin position="7"/>
        <end position="74"/>
    </location>
</feature>
<feature type="transmembrane region" description="Helical" evidence="1">
    <location>
        <begin position="75"/>
        <end position="97"/>
    </location>
</feature>
<dbReference type="GO" id="GO:0003676">
    <property type="term" value="F:nucleic acid binding"/>
    <property type="evidence" value="ECO:0007669"/>
    <property type="project" value="InterPro"/>
</dbReference>
<evidence type="ECO:0000313" key="4">
    <source>
        <dbReference type="Proteomes" id="UP000828251"/>
    </source>
</evidence>
<keyword evidence="1" id="KW-0472">Membrane</keyword>
<dbReference type="Proteomes" id="UP000828251">
    <property type="component" value="Unassembled WGS sequence"/>
</dbReference>
<dbReference type="Pfam" id="PF13456">
    <property type="entry name" value="RVT_3"/>
    <property type="match status" value="1"/>
</dbReference>
<protein>
    <recommendedName>
        <fullName evidence="2">RNase H type-1 domain-containing protein</fullName>
    </recommendedName>
</protein>
<dbReference type="EMBL" id="JAIQCV010000011">
    <property type="protein sequence ID" value="KAH1047537.1"/>
    <property type="molecule type" value="Genomic_DNA"/>
</dbReference>
<keyword evidence="1" id="KW-0812">Transmembrane</keyword>
<evidence type="ECO:0000256" key="1">
    <source>
        <dbReference type="SAM" id="Phobius"/>
    </source>
</evidence>
<sequence length="117" mass="14087">MTSYCQKNEYVPDSFVEEALATIQALRFADELGFRNIELEEDSLTVVRKRKEPTENRSYISALMKDEKEIGNNFFFFYIVVICMWLEKGIGWLIFWLKRSSDEIRTYKQKLRLDFYE</sequence>
<dbReference type="InterPro" id="IPR002156">
    <property type="entry name" value="RNaseH_domain"/>
</dbReference>
<dbReference type="GO" id="GO:0004523">
    <property type="term" value="F:RNA-DNA hybrid ribonuclease activity"/>
    <property type="evidence" value="ECO:0007669"/>
    <property type="project" value="InterPro"/>
</dbReference>
<dbReference type="OrthoDB" id="968799at2759"/>
<evidence type="ECO:0000259" key="2">
    <source>
        <dbReference type="Pfam" id="PF13456"/>
    </source>
</evidence>
<evidence type="ECO:0000313" key="3">
    <source>
        <dbReference type="EMBL" id="KAH1047537.1"/>
    </source>
</evidence>
<keyword evidence="4" id="KW-1185">Reference proteome</keyword>
<name>A0A9D3ZML5_9ROSI</name>
<accession>A0A9D3ZML5</accession>
<reference evidence="3 4" key="1">
    <citation type="journal article" date="2021" name="Plant Biotechnol. J.">
        <title>Multi-omics assisted identification of the key and species-specific regulatory components of drought-tolerant mechanisms in Gossypium stocksii.</title>
        <authorList>
            <person name="Yu D."/>
            <person name="Ke L."/>
            <person name="Zhang D."/>
            <person name="Wu Y."/>
            <person name="Sun Y."/>
            <person name="Mei J."/>
            <person name="Sun J."/>
            <person name="Sun Y."/>
        </authorList>
    </citation>
    <scope>NUCLEOTIDE SEQUENCE [LARGE SCALE GENOMIC DNA]</scope>
    <source>
        <strain evidence="4">cv. E1</strain>
        <tissue evidence="3">Leaf</tissue>
    </source>
</reference>
<keyword evidence="1" id="KW-1133">Transmembrane helix</keyword>
<dbReference type="AlphaFoldDB" id="A0A9D3ZML5"/>
<proteinExistence type="predicted"/>
<organism evidence="3 4">
    <name type="scientific">Gossypium stocksii</name>
    <dbReference type="NCBI Taxonomy" id="47602"/>
    <lineage>
        <taxon>Eukaryota</taxon>
        <taxon>Viridiplantae</taxon>
        <taxon>Streptophyta</taxon>
        <taxon>Embryophyta</taxon>
        <taxon>Tracheophyta</taxon>
        <taxon>Spermatophyta</taxon>
        <taxon>Magnoliopsida</taxon>
        <taxon>eudicotyledons</taxon>
        <taxon>Gunneridae</taxon>
        <taxon>Pentapetalae</taxon>
        <taxon>rosids</taxon>
        <taxon>malvids</taxon>
        <taxon>Malvales</taxon>
        <taxon>Malvaceae</taxon>
        <taxon>Malvoideae</taxon>
        <taxon>Gossypium</taxon>
    </lineage>
</organism>
<gene>
    <name evidence="3" type="ORF">J1N35_038321</name>
</gene>
<comment type="caution">
    <text evidence="3">The sequence shown here is derived from an EMBL/GenBank/DDBJ whole genome shotgun (WGS) entry which is preliminary data.</text>
</comment>